<dbReference type="SUPFAM" id="SSF55347">
    <property type="entry name" value="Glyceraldehyde-3-phosphate dehydrogenase-like, C-terminal domain"/>
    <property type="match status" value="1"/>
</dbReference>
<keyword evidence="6" id="KW-1185">Reference proteome</keyword>
<evidence type="ECO:0000256" key="1">
    <source>
        <dbReference type="ARBA" id="ARBA00010928"/>
    </source>
</evidence>
<evidence type="ECO:0000259" key="4">
    <source>
        <dbReference type="Pfam" id="PF22725"/>
    </source>
</evidence>
<comment type="similarity">
    <text evidence="1">Belongs to the Gfo/Idh/MocA family.</text>
</comment>
<dbReference type="PANTHER" id="PTHR42840">
    <property type="entry name" value="NAD(P)-BINDING ROSSMANN-FOLD SUPERFAMILY PROTEIN-RELATED"/>
    <property type="match status" value="1"/>
</dbReference>
<keyword evidence="2" id="KW-0560">Oxidoreductase</keyword>
<name>A0A1X7IF15_9BURK</name>
<dbReference type="Pfam" id="PF01408">
    <property type="entry name" value="GFO_IDH_MocA"/>
    <property type="match status" value="1"/>
</dbReference>
<dbReference type="RefSeq" id="WP_085480793.1">
    <property type="nucleotide sequence ID" value="NZ_FXAT01000001.1"/>
</dbReference>
<dbReference type="PANTHER" id="PTHR42840:SF3">
    <property type="entry name" value="BINDING ROSSMANN FOLD OXIDOREDUCTASE, PUTATIVE (AFU_ORTHOLOGUE AFUA_2G10240)-RELATED"/>
    <property type="match status" value="1"/>
</dbReference>
<sequence length="358" mass="38653">MKPAAQRLRFGVVGLGRLGKRHAENLAYRVPGALLAAACSPLADELAWARDALPEPRLYDDYADLLADPHVDAVWLVTPSSLHAQQIVDALRAGKHVFCEKPLSLDVAECERVLAEAARYPHLRAMIGFMRRFDPSYKDAFDKIAAGRIGRPFLVRSQTTDQNDTDGFFVRFAATSGGIFLDCTVHDIDVARWLLGKPRATRVFAAGAVALHEGLREFGDVDNGVAICEFEGGKLAMFYASRTQAHGNDTHSEVIGTAGALAIGHNPRANRVEIYDATGIRNECTPNFFDRFEDAFLHEARAFVAAVQGGAVRGGVVQDEAVQGEAAQAGATLADALEATRIGVALRESLRSGQAVTL</sequence>
<evidence type="ECO:0000313" key="5">
    <source>
        <dbReference type="EMBL" id="SMG13347.1"/>
    </source>
</evidence>
<dbReference type="GO" id="GO:0016491">
    <property type="term" value="F:oxidoreductase activity"/>
    <property type="evidence" value="ECO:0007669"/>
    <property type="project" value="UniProtKB-KW"/>
</dbReference>
<dbReference type="SUPFAM" id="SSF51735">
    <property type="entry name" value="NAD(P)-binding Rossmann-fold domains"/>
    <property type="match status" value="1"/>
</dbReference>
<evidence type="ECO:0000256" key="2">
    <source>
        <dbReference type="ARBA" id="ARBA00023002"/>
    </source>
</evidence>
<dbReference type="STRING" id="1515439.SAMN06265784_101644"/>
<dbReference type="OrthoDB" id="8565814at2"/>
<dbReference type="Gene3D" id="3.40.50.720">
    <property type="entry name" value="NAD(P)-binding Rossmann-like Domain"/>
    <property type="match status" value="1"/>
</dbReference>
<dbReference type="Pfam" id="PF22725">
    <property type="entry name" value="GFO_IDH_MocA_C3"/>
    <property type="match status" value="1"/>
</dbReference>
<dbReference type="InterPro" id="IPR055170">
    <property type="entry name" value="GFO_IDH_MocA-like_dom"/>
</dbReference>
<dbReference type="AlphaFoldDB" id="A0A1X7IF15"/>
<dbReference type="GO" id="GO:0005737">
    <property type="term" value="C:cytoplasm"/>
    <property type="evidence" value="ECO:0007669"/>
    <property type="project" value="TreeGrafter"/>
</dbReference>
<reference evidence="6" key="1">
    <citation type="submission" date="2017-04" db="EMBL/GenBank/DDBJ databases">
        <authorList>
            <person name="Varghese N."/>
            <person name="Submissions S."/>
        </authorList>
    </citation>
    <scope>NUCLEOTIDE SEQUENCE [LARGE SCALE GENOMIC DNA]</scope>
    <source>
        <strain evidence="6">LMG 29540</strain>
    </source>
</reference>
<dbReference type="GO" id="GO:0000166">
    <property type="term" value="F:nucleotide binding"/>
    <property type="evidence" value="ECO:0007669"/>
    <property type="project" value="InterPro"/>
</dbReference>
<dbReference type="Proteomes" id="UP000193228">
    <property type="component" value="Unassembled WGS sequence"/>
</dbReference>
<dbReference type="EMBL" id="FXAT01000001">
    <property type="protein sequence ID" value="SMG13347.1"/>
    <property type="molecule type" value="Genomic_DNA"/>
</dbReference>
<dbReference type="InterPro" id="IPR000683">
    <property type="entry name" value="Gfo/Idh/MocA-like_OxRdtase_N"/>
</dbReference>
<dbReference type="Gene3D" id="3.30.360.10">
    <property type="entry name" value="Dihydrodipicolinate Reductase, domain 2"/>
    <property type="match status" value="1"/>
</dbReference>
<protein>
    <submittedName>
        <fullName evidence="5">Myo-inositol 2-dehydrogenase / D-chiro-inositol 1-dehydrogenase</fullName>
    </submittedName>
</protein>
<feature type="domain" description="Gfo/Idh/MocA-like oxidoreductase N-terminal" evidence="3">
    <location>
        <begin position="8"/>
        <end position="120"/>
    </location>
</feature>
<evidence type="ECO:0000259" key="3">
    <source>
        <dbReference type="Pfam" id="PF01408"/>
    </source>
</evidence>
<organism evidence="5 6">
    <name type="scientific">Paraburkholderia susongensis</name>
    <dbReference type="NCBI Taxonomy" id="1515439"/>
    <lineage>
        <taxon>Bacteria</taxon>
        <taxon>Pseudomonadati</taxon>
        <taxon>Pseudomonadota</taxon>
        <taxon>Betaproteobacteria</taxon>
        <taxon>Burkholderiales</taxon>
        <taxon>Burkholderiaceae</taxon>
        <taxon>Paraburkholderia</taxon>
    </lineage>
</organism>
<evidence type="ECO:0000313" key="6">
    <source>
        <dbReference type="Proteomes" id="UP000193228"/>
    </source>
</evidence>
<dbReference type="InterPro" id="IPR036291">
    <property type="entry name" value="NAD(P)-bd_dom_sf"/>
</dbReference>
<gene>
    <name evidence="5" type="ORF">SAMN06265784_101644</name>
</gene>
<proteinExistence type="inferred from homology"/>
<feature type="domain" description="GFO/IDH/MocA-like oxidoreductase" evidence="4">
    <location>
        <begin position="142"/>
        <end position="261"/>
    </location>
</feature>
<dbReference type="GO" id="GO:0006740">
    <property type="term" value="P:NADPH regeneration"/>
    <property type="evidence" value="ECO:0007669"/>
    <property type="project" value="TreeGrafter"/>
</dbReference>
<accession>A0A1X7IF15</accession>